<dbReference type="PANTHER" id="PTHR43525:SF1">
    <property type="entry name" value="PROTEIN MALY"/>
    <property type="match status" value="1"/>
</dbReference>
<dbReference type="CDD" id="cd00609">
    <property type="entry name" value="AAT_like"/>
    <property type="match status" value="1"/>
</dbReference>
<evidence type="ECO:0000259" key="8">
    <source>
        <dbReference type="Pfam" id="PF00155"/>
    </source>
</evidence>
<feature type="binding site" evidence="5">
    <location>
        <position position="11"/>
    </location>
    <ligand>
        <name>substrate</name>
    </ligand>
</feature>
<dbReference type="GO" id="GO:0008837">
    <property type="term" value="F:diaminopimelate epimerase activity"/>
    <property type="evidence" value="ECO:0007669"/>
    <property type="project" value="UniProtKB-UniRule"/>
</dbReference>
<dbReference type="GO" id="GO:0016829">
    <property type="term" value="F:lyase activity"/>
    <property type="evidence" value="ECO:0007669"/>
    <property type="project" value="UniProtKB-KW"/>
</dbReference>
<accession>A0A9D9I2B6</accession>
<evidence type="ECO:0000313" key="10">
    <source>
        <dbReference type="Proteomes" id="UP000823597"/>
    </source>
</evidence>
<dbReference type="PROSITE" id="PS01326">
    <property type="entry name" value="DAP_EPIMERASE"/>
    <property type="match status" value="1"/>
</dbReference>
<comment type="similarity">
    <text evidence="5">Belongs to the diaminopimelate epimerase family.</text>
</comment>
<dbReference type="InterPro" id="IPR015421">
    <property type="entry name" value="PyrdxlP-dep_Trfase_major"/>
</dbReference>
<dbReference type="GO" id="GO:0030170">
    <property type="term" value="F:pyridoxal phosphate binding"/>
    <property type="evidence" value="ECO:0007669"/>
    <property type="project" value="InterPro"/>
</dbReference>
<evidence type="ECO:0000256" key="4">
    <source>
        <dbReference type="ARBA" id="ARBA00037974"/>
    </source>
</evidence>
<evidence type="ECO:0000256" key="2">
    <source>
        <dbReference type="ARBA" id="ARBA00022898"/>
    </source>
</evidence>
<proteinExistence type="inferred from homology"/>
<name>A0A9D9I2B6_9BACT</name>
<dbReference type="InterPro" id="IPR018510">
    <property type="entry name" value="DAP_epimerase_AS"/>
</dbReference>
<dbReference type="InterPro" id="IPR004839">
    <property type="entry name" value="Aminotransferase_I/II_large"/>
</dbReference>
<comment type="subunit">
    <text evidence="5">Homodimer.</text>
</comment>
<dbReference type="NCBIfam" id="TIGR00652">
    <property type="entry name" value="DapF"/>
    <property type="match status" value="1"/>
</dbReference>
<dbReference type="Pfam" id="PF00155">
    <property type="entry name" value="Aminotran_1_2"/>
    <property type="match status" value="1"/>
</dbReference>
<evidence type="ECO:0000313" key="9">
    <source>
        <dbReference type="EMBL" id="MBO8464684.1"/>
    </source>
</evidence>
<dbReference type="GO" id="GO:0009089">
    <property type="term" value="P:lysine biosynthetic process via diaminopimelate"/>
    <property type="evidence" value="ECO:0007669"/>
    <property type="project" value="UniProtKB-UniRule"/>
</dbReference>
<comment type="function">
    <text evidence="5">Catalyzes the stereoinversion of LL-2,6-diaminopimelate (L,L-DAP) to meso-diaminopimelate (meso-DAP), a precursor of L-lysine and an essential component of the bacterial peptidoglycan.</text>
</comment>
<evidence type="ECO:0000256" key="5">
    <source>
        <dbReference type="HAMAP-Rule" id="MF_00197"/>
    </source>
</evidence>
<feature type="binding site" evidence="5">
    <location>
        <position position="62"/>
    </location>
    <ligand>
        <name>substrate</name>
    </ligand>
</feature>
<evidence type="ECO:0000256" key="1">
    <source>
        <dbReference type="ARBA" id="ARBA00001933"/>
    </source>
</evidence>
<feature type="binding site" evidence="5">
    <location>
        <position position="183"/>
    </location>
    <ligand>
        <name>substrate</name>
    </ligand>
</feature>
<evidence type="ECO:0000256" key="3">
    <source>
        <dbReference type="ARBA" id="ARBA00023239"/>
    </source>
</evidence>
<comment type="cofactor">
    <cofactor evidence="1">
        <name>pyridoxal 5'-phosphate</name>
        <dbReference type="ChEBI" id="CHEBI:597326"/>
    </cofactor>
</comment>
<gene>
    <name evidence="5" type="primary">dapF</name>
    <name evidence="9" type="ORF">IAB93_01650</name>
</gene>
<feature type="site" description="Could be important to modulate the pK values of the two catalytic cysteine residues" evidence="5">
    <location>
        <position position="200"/>
    </location>
</feature>
<dbReference type="Gene3D" id="3.40.640.10">
    <property type="entry name" value="Type I PLP-dependent aspartate aminotransferase-like (Major domain)"/>
    <property type="match status" value="1"/>
</dbReference>
<feature type="binding site" evidence="5">
    <location>
        <begin position="211"/>
        <end position="212"/>
    </location>
    <ligand>
        <name>substrate</name>
    </ligand>
</feature>
<dbReference type="HAMAP" id="MF_00197">
    <property type="entry name" value="DAP_epimerase"/>
    <property type="match status" value="1"/>
</dbReference>
<dbReference type="SUPFAM" id="SSF54506">
    <property type="entry name" value="Diaminopimelate epimerase-like"/>
    <property type="match status" value="2"/>
</dbReference>
<keyword evidence="2" id="KW-0663">Pyridoxal phosphate</keyword>
<comment type="catalytic activity">
    <reaction evidence="5">
        <text>(2S,6S)-2,6-diaminopimelate = meso-2,6-diaminopimelate</text>
        <dbReference type="Rhea" id="RHEA:15393"/>
        <dbReference type="ChEBI" id="CHEBI:57609"/>
        <dbReference type="ChEBI" id="CHEBI:57791"/>
        <dbReference type="EC" id="5.1.1.7"/>
    </reaction>
</comment>
<dbReference type="NCBIfam" id="TIGR04350">
    <property type="entry name" value="C_S_lyase_PatB"/>
    <property type="match status" value="1"/>
</dbReference>
<organism evidence="9 10">
    <name type="scientific">Candidatus Merdivivens pullistercoris</name>
    <dbReference type="NCBI Taxonomy" id="2840873"/>
    <lineage>
        <taxon>Bacteria</taxon>
        <taxon>Pseudomonadati</taxon>
        <taxon>Bacteroidota</taxon>
        <taxon>Bacteroidia</taxon>
        <taxon>Bacteroidales</taxon>
        <taxon>Muribaculaceae</taxon>
        <taxon>Muribaculaceae incertae sedis</taxon>
        <taxon>Candidatus Merdivivens</taxon>
    </lineage>
</organism>
<dbReference type="Proteomes" id="UP000823597">
    <property type="component" value="Unassembled WGS sequence"/>
</dbReference>
<reference evidence="9" key="1">
    <citation type="submission" date="2020-10" db="EMBL/GenBank/DDBJ databases">
        <authorList>
            <person name="Gilroy R."/>
        </authorList>
    </citation>
    <scope>NUCLEOTIDE SEQUENCE</scope>
    <source>
        <strain evidence="9">10037</strain>
    </source>
</reference>
<keyword evidence="5" id="KW-0963">Cytoplasm</keyword>
<dbReference type="InterPro" id="IPR027619">
    <property type="entry name" value="C-S_lyase_PatB-like"/>
</dbReference>
<dbReference type="Gene3D" id="3.10.310.10">
    <property type="entry name" value="Diaminopimelate Epimerase, Chain A, domain 1"/>
    <property type="match status" value="2"/>
</dbReference>
<feature type="binding site" evidence="5">
    <location>
        <begin position="72"/>
        <end position="73"/>
    </location>
    <ligand>
        <name>substrate</name>
    </ligand>
</feature>
<comment type="caution">
    <text evidence="5">Lacks conserved residue(s) required for the propagation of feature annotation.</text>
</comment>
<dbReference type="Pfam" id="PF01678">
    <property type="entry name" value="DAP_epimerase"/>
    <property type="match status" value="2"/>
</dbReference>
<feature type="active site" evidence="7">
    <location>
        <position position="71"/>
    </location>
</feature>
<sequence>MTFFKYQGAGNDFLIADNRDGRLVFSTQDIKDLCDRKYGFGADGLMLLETSKDHDFRMVFYNPDGSGGMMCGNGGRCIVAFAARLMNEENPEAVKRTFTFEAADGLHQAEIIDCNETFTKMTVRLGMSDVNAIEDIKEENGYFLDTGTRHFVRFIESGLETSDITAEGKRLRHSNLFAPQGTNVDFVQHEQDRLLVRTYEKGVEDETYACGTGIVASAIAAWHAGFSIPGSDGSVHTEIKAKRDSLSVDFVTESDGKSAHGIWLTGPAVMIGTVNAAVNMKYDFDEIIPRRGTNSYKWDSAENPDVLPMWVADMDFRTAPAIIDALRKRVSHGVFGYTRVPQAYYDAVTGWFSRRHGWKINSDWIVYTTGVVPALSAIIKALASPGDKVLIQGPVYNCFYSSIRNNGCRIVSNSLIYKDNTYRIDFDDLKRKAADPEVRLMIVCNPHNPAGRVWTKEELTRIGEICIDNGVTVIADEIHCELVCPGHKYIPFASISEDFLKHSVTCISASKSFNIAGLQIANIVCEDKLTREKIDKAININEVCDVNPFGVIATIAAYNESEEWLTRLLSYIKGNYDYMSAYCREYLPTCQLTRLEGTYLAWMDCRNLKTSSEALEERLVREAGLWLNAGTMYGPEGEGFMRWNIACPRSVLAQGLERFRGFINKL</sequence>
<dbReference type="GO" id="GO:0005737">
    <property type="term" value="C:cytoplasm"/>
    <property type="evidence" value="ECO:0007669"/>
    <property type="project" value="UniProtKB-SubCell"/>
</dbReference>
<comment type="similarity">
    <text evidence="4">Belongs to the class-II pyridoxal-phosphate-dependent aminotransferase family. MalY/PatB cystathionine beta-lyase subfamily.</text>
</comment>
<dbReference type="EMBL" id="JADIME010000017">
    <property type="protein sequence ID" value="MBO8464684.1"/>
    <property type="molecule type" value="Genomic_DNA"/>
</dbReference>
<dbReference type="InterPro" id="IPR051798">
    <property type="entry name" value="Class-II_PLP-Dep_Aminotrans"/>
</dbReference>
<dbReference type="InterPro" id="IPR015424">
    <property type="entry name" value="PyrdxlP-dep_Trfase"/>
</dbReference>
<keyword evidence="5" id="KW-0457">Lysine biosynthesis</keyword>
<keyword evidence="5 9" id="KW-0413">Isomerase</keyword>
<dbReference type="PANTHER" id="PTHR43525">
    <property type="entry name" value="PROTEIN MALY"/>
    <property type="match status" value="1"/>
</dbReference>
<feature type="domain" description="Aminotransferase class I/classII large" evidence="8">
    <location>
        <begin position="311"/>
        <end position="658"/>
    </location>
</feature>
<dbReference type="InterPro" id="IPR001653">
    <property type="entry name" value="DAP_epimerase_DapF"/>
</dbReference>
<dbReference type="InterPro" id="IPR015422">
    <property type="entry name" value="PyrdxlP-dep_Trfase_small"/>
</dbReference>
<dbReference type="Gene3D" id="3.90.1150.10">
    <property type="entry name" value="Aspartate Aminotransferase, domain 1"/>
    <property type="match status" value="1"/>
</dbReference>
<feature type="active site" description="Proton donor" evidence="5">
    <location>
        <position position="71"/>
    </location>
</feature>
<keyword evidence="5" id="KW-0028">Amino-acid biosynthesis</keyword>
<evidence type="ECO:0000256" key="7">
    <source>
        <dbReference type="PROSITE-ProRule" id="PRU10125"/>
    </source>
</evidence>
<dbReference type="AlphaFoldDB" id="A0A9D9I2B6"/>
<comment type="subcellular location">
    <subcellularLocation>
        <location evidence="5">Cytoplasm</location>
    </subcellularLocation>
</comment>
<evidence type="ECO:0000256" key="6">
    <source>
        <dbReference type="NCBIfam" id="TIGR00652"/>
    </source>
</evidence>
<feature type="active site" description="Proton acceptor" evidence="5">
    <location>
        <position position="210"/>
    </location>
</feature>
<keyword evidence="3" id="KW-0456">Lyase</keyword>
<protein>
    <recommendedName>
        <fullName evidence="5 6">Diaminopimelate epimerase</fullName>
        <shortName evidence="5">DAP epimerase</shortName>
        <ecNumber evidence="5 6">5.1.1.7</ecNumber>
    </recommendedName>
    <alternativeName>
        <fullName evidence="5">PLP-independent amino acid racemase</fullName>
    </alternativeName>
</protein>
<dbReference type="EC" id="5.1.1.7" evidence="5 6"/>
<dbReference type="SUPFAM" id="SSF53383">
    <property type="entry name" value="PLP-dependent transferases"/>
    <property type="match status" value="1"/>
</dbReference>
<comment type="pathway">
    <text evidence="5">Amino-acid biosynthesis; L-lysine biosynthesis via DAP pathway; DL-2,6-diaminopimelate from LL-2,6-diaminopimelate: step 1/1.</text>
</comment>
<comment type="caution">
    <text evidence="9">The sequence shown here is derived from an EMBL/GenBank/DDBJ whole genome shotgun (WGS) entry which is preliminary data.</text>
</comment>
<feature type="site" description="Could be important to modulate the pK values of the two catalytic cysteine residues" evidence="5">
    <location>
        <position position="150"/>
    </location>
</feature>
<reference evidence="9" key="2">
    <citation type="journal article" date="2021" name="PeerJ">
        <title>Extensive microbial diversity within the chicken gut microbiome revealed by metagenomics and culture.</title>
        <authorList>
            <person name="Gilroy R."/>
            <person name="Ravi A."/>
            <person name="Getino M."/>
            <person name="Pursley I."/>
            <person name="Horton D.L."/>
            <person name="Alikhan N.F."/>
            <person name="Baker D."/>
            <person name="Gharbi K."/>
            <person name="Hall N."/>
            <person name="Watson M."/>
            <person name="Adriaenssens E.M."/>
            <person name="Foster-Nyarko E."/>
            <person name="Jarju S."/>
            <person name="Secka A."/>
            <person name="Antonio M."/>
            <person name="Oren A."/>
            <person name="Chaudhuri R.R."/>
            <person name="La Ragione R."/>
            <person name="Hildebrand F."/>
            <person name="Pallen M.J."/>
        </authorList>
    </citation>
    <scope>NUCLEOTIDE SEQUENCE</scope>
    <source>
        <strain evidence="9">10037</strain>
    </source>
</reference>